<dbReference type="RefSeq" id="WP_301197658.1">
    <property type="nucleotide sequence ID" value="NZ_JAPDPI010000002.1"/>
</dbReference>
<evidence type="ECO:0000313" key="2">
    <source>
        <dbReference type="EMBL" id="MCW3804437.1"/>
    </source>
</evidence>
<sequence>MKRLLLFCSFIALFAININSQEIVLNGTFQGDNLFVKNPFSPSGVGFCVYEVNVNGLTSTDEINSSAFEIDLSVYGFQVGEEVTVSIKYKENCLPIVLNPEVLNARATFEITKLEVTDGKVKWATIKEAGRLPYVVEQFRWNKWIEVGRVSGKGIVAECFYDTPVRIHSGENRFRVKQTDYRGKARYSDEITVSSEKPVVTYAPARVDDELVFSANTMYEIYDEYGGIVFKGFGDKIKVGSLQKGKYYLNYDNDLGTFVKK</sequence>
<dbReference type="EMBL" id="JAPDPI010000002">
    <property type="protein sequence ID" value="MCW3804437.1"/>
    <property type="molecule type" value="Genomic_DNA"/>
</dbReference>
<feature type="chain" id="PRO_5041954961" evidence="1">
    <location>
        <begin position="21"/>
        <end position="261"/>
    </location>
</feature>
<evidence type="ECO:0000313" key="3">
    <source>
        <dbReference type="Proteomes" id="UP001207408"/>
    </source>
</evidence>
<dbReference type="Proteomes" id="UP001207408">
    <property type="component" value="Unassembled WGS sequence"/>
</dbReference>
<keyword evidence="1" id="KW-0732">Signal</keyword>
<gene>
    <name evidence="2" type="ORF">OM074_02305</name>
</gene>
<dbReference type="AlphaFoldDB" id="A0AAE3MC43"/>
<organism evidence="2 3">
    <name type="scientific">Plebeiibacterium marinum</name>
    <dbReference type="NCBI Taxonomy" id="2992111"/>
    <lineage>
        <taxon>Bacteria</taxon>
        <taxon>Pseudomonadati</taxon>
        <taxon>Bacteroidota</taxon>
        <taxon>Bacteroidia</taxon>
        <taxon>Marinilabiliales</taxon>
        <taxon>Marinilabiliaceae</taxon>
        <taxon>Plebeiibacterium</taxon>
    </lineage>
</organism>
<feature type="signal peptide" evidence="1">
    <location>
        <begin position="1"/>
        <end position="20"/>
    </location>
</feature>
<evidence type="ECO:0000256" key="1">
    <source>
        <dbReference type="SAM" id="SignalP"/>
    </source>
</evidence>
<proteinExistence type="predicted"/>
<name>A0AAE3MC43_9BACT</name>
<protein>
    <submittedName>
        <fullName evidence="2">Uncharacterized protein</fullName>
    </submittedName>
</protein>
<comment type="caution">
    <text evidence="2">The sequence shown here is derived from an EMBL/GenBank/DDBJ whole genome shotgun (WGS) entry which is preliminary data.</text>
</comment>
<keyword evidence="3" id="KW-1185">Reference proteome</keyword>
<reference evidence="2" key="1">
    <citation type="submission" date="2022-10" db="EMBL/GenBank/DDBJ databases">
        <authorList>
            <person name="Yu W.X."/>
        </authorList>
    </citation>
    <scope>NUCLEOTIDE SEQUENCE</scope>
    <source>
        <strain evidence="2">D04</strain>
    </source>
</reference>
<accession>A0AAE3MC43</accession>